<proteinExistence type="predicted"/>
<keyword evidence="1" id="KW-1185">Reference proteome</keyword>
<evidence type="ECO:0000313" key="2">
    <source>
        <dbReference type="RefSeq" id="XP_073777185.1"/>
    </source>
</evidence>
<dbReference type="Proteomes" id="UP000000437">
    <property type="component" value="Chromosome 14"/>
</dbReference>
<evidence type="ECO:0000313" key="1">
    <source>
        <dbReference type="Proteomes" id="UP000000437"/>
    </source>
</evidence>
<protein>
    <submittedName>
        <fullName evidence="2">Novel immune-type receptor 13 isoform X3</fullName>
    </submittedName>
</protein>
<accession>A0AC58H5C3</accession>
<organism evidence="1 2">
    <name type="scientific">Danio rerio</name>
    <name type="common">Zebrafish</name>
    <name type="synonym">Brachydanio rerio</name>
    <dbReference type="NCBI Taxonomy" id="7955"/>
    <lineage>
        <taxon>Eukaryota</taxon>
        <taxon>Metazoa</taxon>
        <taxon>Chordata</taxon>
        <taxon>Craniata</taxon>
        <taxon>Vertebrata</taxon>
        <taxon>Euteleostomi</taxon>
        <taxon>Actinopterygii</taxon>
        <taxon>Neopterygii</taxon>
        <taxon>Teleostei</taxon>
        <taxon>Ostariophysi</taxon>
        <taxon>Cypriniformes</taxon>
        <taxon>Danionidae</taxon>
        <taxon>Danioninae</taxon>
        <taxon>Danio</taxon>
    </lineage>
</organism>
<name>A0AC58H5C3_DANRE</name>
<reference evidence="2" key="1">
    <citation type="submission" date="2025-08" db="UniProtKB">
        <authorList>
            <consortium name="RefSeq"/>
        </authorList>
    </citation>
    <scope>IDENTIFICATION</scope>
    <source>
        <strain evidence="2">Tuebingen</strain>
        <tissue evidence="2">Fibroblasts and whole tissue</tissue>
    </source>
</reference>
<keyword evidence="2" id="KW-0675">Receptor</keyword>
<sequence>MDTGTYYCAVATCGRILFGNGTKINMVEPVDHLLIILGVLLGLCVVVIIAQIISRHIKERHYNDEGLYNSERRHPSNQEQDTGELNYAALNVIERKHRRVHRKAETPQDGFYSQVNYSSVTDLSTAEPARQ</sequence>
<gene>
    <name evidence="2" type="primary">nitr13</name>
    <name evidence="2" type="synonym">si:dkey-149k8.4</name>
</gene>
<dbReference type="RefSeq" id="XP_073777185.1">
    <property type="nucleotide sequence ID" value="XM_073921084.1"/>
</dbReference>